<reference evidence="1" key="1">
    <citation type="submission" date="2021-01" db="EMBL/GenBank/DDBJ databases">
        <title>Whole genome shotgun sequence of Sinosporangium siamense NBRC 109515.</title>
        <authorList>
            <person name="Komaki H."/>
            <person name="Tamura T."/>
        </authorList>
    </citation>
    <scope>NUCLEOTIDE SEQUENCE</scope>
    <source>
        <strain evidence="1">NBRC 109515</strain>
    </source>
</reference>
<dbReference type="EMBL" id="BOOW01000052">
    <property type="protein sequence ID" value="GII96928.1"/>
    <property type="molecule type" value="Genomic_DNA"/>
</dbReference>
<accession>A0A919RNG2</accession>
<organism evidence="1 2">
    <name type="scientific">Sinosporangium siamense</name>
    <dbReference type="NCBI Taxonomy" id="1367973"/>
    <lineage>
        <taxon>Bacteria</taxon>
        <taxon>Bacillati</taxon>
        <taxon>Actinomycetota</taxon>
        <taxon>Actinomycetes</taxon>
        <taxon>Streptosporangiales</taxon>
        <taxon>Streptosporangiaceae</taxon>
        <taxon>Sinosporangium</taxon>
    </lineage>
</organism>
<dbReference type="Proteomes" id="UP000606172">
    <property type="component" value="Unassembled WGS sequence"/>
</dbReference>
<dbReference type="AlphaFoldDB" id="A0A919RNG2"/>
<gene>
    <name evidence="1" type="ORF">Ssi02_71590</name>
</gene>
<name>A0A919RNG2_9ACTN</name>
<comment type="caution">
    <text evidence="1">The sequence shown here is derived from an EMBL/GenBank/DDBJ whole genome shotgun (WGS) entry which is preliminary data.</text>
</comment>
<protein>
    <submittedName>
        <fullName evidence="1">Uncharacterized protein</fullName>
    </submittedName>
</protein>
<evidence type="ECO:0000313" key="2">
    <source>
        <dbReference type="Proteomes" id="UP000606172"/>
    </source>
</evidence>
<sequence length="107" mass="11532">MRTVFMGLRSFGDYCAPDVWHRAMAGGGQLLFRRIVAGWGFCAPAPCWGRWGGCAGTVASQGVSVPSAACWCGFSRRAGGSNDADPGRQIGFPDQSDARWQWLGRCE</sequence>
<keyword evidence="2" id="KW-1185">Reference proteome</keyword>
<evidence type="ECO:0000313" key="1">
    <source>
        <dbReference type="EMBL" id="GII96928.1"/>
    </source>
</evidence>
<proteinExistence type="predicted"/>